<gene>
    <name evidence="2" type="ORF">NPX13_g2187</name>
</gene>
<dbReference type="EMBL" id="JANPWZ010000222">
    <property type="protein sequence ID" value="KAJ3578384.1"/>
    <property type="molecule type" value="Genomic_DNA"/>
</dbReference>
<keyword evidence="1" id="KW-0732">Signal</keyword>
<feature type="signal peptide" evidence="1">
    <location>
        <begin position="1"/>
        <end position="18"/>
    </location>
</feature>
<evidence type="ECO:0000256" key="1">
    <source>
        <dbReference type="SAM" id="SignalP"/>
    </source>
</evidence>
<dbReference type="AlphaFoldDB" id="A0A9W8NKA0"/>
<sequence>MYNNKLLLFVALAGNSLAQSSTSQDPACSASSTRFRKEVPTIPPALDSYLGSILGDGPVTAPSQTTALGGDTLANPDGYQEVFCSIVSGLPASLLPDAQSYGAGLLSYGSAHLSDLDAPEPDSCYVHRYGQSLPGKHHGCCYPWWFDIPNNDAFSDGYRRQ</sequence>
<organism evidence="2 3">
    <name type="scientific">Xylaria arbuscula</name>
    <dbReference type="NCBI Taxonomy" id="114810"/>
    <lineage>
        <taxon>Eukaryota</taxon>
        <taxon>Fungi</taxon>
        <taxon>Dikarya</taxon>
        <taxon>Ascomycota</taxon>
        <taxon>Pezizomycotina</taxon>
        <taxon>Sordariomycetes</taxon>
        <taxon>Xylariomycetidae</taxon>
        <taxon>Xylariales</taxon>
        <taxon>Xylariaceae</taxon>
        <taxon>Xylaria</taxon>
    </lineage>
</organism>
<evidence type="ECO:0000313" key="3">
    <source>
        <dbReference type="Proteomes" id="UP001148614"/>
    </source>
</evidence>
<dbReference type="Proteomes" id="UP001148614">
    <property type="component" value="Unassembled WGS sequence"/>
</dbReference>
<dbReference type="VEuPathDB" id="FungiDB:F4678DRAFT_222764"/>
<keyword evidence="3" id="KW-1185">Reference proteome</keyword>
<feature type="chain" id="PRO_5040795760" evidence="1">
    <location>
        <begin position="19"/>
        <end position="161"/>
    </location>
</feature>
<name>A0A9W8NKA0_9PEZI</name>
<protein>
    <submittedName>
        <fullName evidence="2">Uncharacterized protein</fullName>
    </submittedName>
</protein>
<comment type="caution">
    <text evidence="2">The sequence shown here is derived from an EMBL/GenBank/DDBJ whole genome shotgun (WGS) entry which is preliminary data.</text>
</comment>
<evidence type="ECO:0000313" key="2">
    <source>
        <dbReference type="EMBL" id="KAJ3578384.1"/>
    </source>
</evidence>
<proteinExistence type="predicted"/>
<reference evidence="2" key="1">
    <citation type="submission" date="2022-07" db="EMBL/GenBank/DDBJ databases">
        <title>Genome Sequence of Xylaria arbuscula.</title>
        <authorList>
            <person name="Buettner E."/>
        </authorList>
    </citation>
    <scope>NUCLEOTIDE SEQUENCE</scope>
    <source>
        <strain evidence="2">VT107</strain>
    </source>
</reference>
<accession>A0A9W8NKA0</accession>